<evidence type="ECO:0000256" key="6">
    <source>
        <dbReference type="ARBA" id="ARBA00022781"/>
    </source>
</evidence>
<dbReference type="GO" id="GO:0031966">
    <property type="term" value="C:mitochondrial membrane"/>
    <property type="evidence" value="ECO:0007669"/>
    <property type="project" value="UniProtKB-SubCell"/>
</dbReference>
<accession>A9XSC7</accession>
<evidence type="ECO:0000256" key="7">
    <source>
        <dbReference type="ARBA" id="ARBA00022989"/>
    </source>
</evidence>
<evidence type="ECO:0000256" key="10">
    <source>
        <dbReference type="ARBA" id="ARBA00023136"/>
    </source>
</evidence>
<dbReference type="Pfam" id="PF00895">
    <property type="entry name" value="ATP-synt_8"/>
    <property type="match status" value="1"/>
</dbReference>
<dbReference type="GO" id="GO:0015986">
    <property type="term" value="P:proton motive force-driven ATP synthesis"/>
    <property type="evidence" value="ECO:0007669"/>
    <property type="project" value="InterPro"/>
</dbReference>
<comment type="subcellular location">
    <subcellularLocation>
        <location evidence="1 12">Mitochondrion membrane</location>
        <topology evidence="1 12">Single-pass membrane protein</topology>
    </subcellularLocation>
</comment>
<comment type="similarity">
    <text evidence="2 12">Belongs to the ATPase protein 8 family.</text>
</comment>
<keyword evidence="5 12" id="KW-0812">Transmembrane</keyword>
<keyword evidence="8 12" id="KW-0406">Ion transport</keyword>
<dbReference type="InterPro" id="IPR050635">
    <property type="entry name" value="ATPase_protein_8"/>
</dbReference>
<dbReference type="InterPro" id="IPR001421">
    <property type="entry name" value="ATP8_metazoa"/>
</dbReference>
<keyword evidence="9 12" id="KW-0496">Mitochondrion</keyword>
<reference evidence="15" key="1">
    <citation type="journal article" date="2007" name="Mol. Biol. Evol.">
        <title>Multiple origins and rapid evolution of duplicated mitochondrial genes in parthenogenetic geckos (Heteronotia binoei; Squamata, Gekkonidae).</title>
        <authorList>
            <person name="Fujita M.K."/>
            <person name="Boore J.L."/>
            <person name="Moritz C."/>
        </authorList>
    </citation>
    <scope>NUCLEOTIDE SEQUENCE</scope>
    <source>
        <strain evidence="15">CA6</strain>
    </source>
</reference>
<dbReference type="GO" id="GO:0015078">
    <property type="term" value="F:proton transmembrane transporter activity"/>
    <property type="evidence" value="ECO:0007669"/>
    <property type="project" value="InterPro"/>
</dbReference>
<evidence type="ECO:0000256" key="13">
    <source>
        <dbReference type="SAM" id="MobiDB-lite"/>
    </source>
</evidence>
<gene>
    <name evidence="15" type="primary">ATP8</name>
</gene>
<evidence type="ECO:0000256" key="14">
    <source>
        <dbReference type="SAM" id="Phobius"/>
    </source>
</evidence>
<sequence>MPQLNPAPWFLTFMLVWLILLLLLKPTLMELKSTHQPQPHTMKHTPAPWAWTWH</sequence>
<organism evidence="15">
    <name type="scientific">Heteronotia binoei</name>
    <name type="common">prickly gecko</name>
    <dbReference type="NCBI Taxonomy" id="13085"/>
    <lineage>
        <taxon>Eukaryota</taxon>
        <taxon>Metazoa</taxon>
        <taxon>Chordata</taxon>
        <taxon>Craniata</taxon>
        <taxon>Vertebrata</taxon>
        <taxon>Euteleostomi</taxon>
        <taxon>Lepidosauria</taxon>
        <taxon>Squamata</taxon>
        <taxon>Bifurcata</taxon>
        <taxon>Gekkota</taxon>
        <taxon>Gekkonidae</taxon>
        <taxon>Gekkoninae</taxon>
        <taxon>Heteronotia</taxon>
    </lineage>
</organism>
<geneLocation type="mitochondrion" evidence="15"/>
<dbReference type="AlphaFoldDB" id="A9XSC7"/>
<proteinExistence type="inferred from homology"/>
<keyword evidence="11" id="KW-0066">ATP synthesis</keyword>
<feature type="transmembrane region" description="Helical" evidence="14">
    <location>
        <begin position="6"/>
        <end position="24"/>
    </location>
</feature>
<evidence type="ECO:0000256" key="5">
    <source>
        <dbReference type="ARBA" id="ARBA00022692"/>
    </source>
</evidence>
<keyword evidence="7 14" id="KW-1133">Transmembrane helix</keyword>
<evidence type="ECO:0000256" key="11">
    <source>
        <dbReference type="ARBA" id="ARBA00023310"/>
    </source>
</evidence>
<keyword evidence="10 14" id="KW-0472">Membrane</keyword>
<evidence type="ECO:0000256" key="8">
    <source>
        <dbReference type="ARBA" id="ARBA00023065"/>
    </source>
</evidence>
<name>A9XSC7_9SAUR</name>
<keyword evidence="6 12" id="KW-0375">Hydrogen ion transport</keyword>
<dbReference type="PANTHER" id="PTHR39937">
    <property type="entry name" value="ATP SYNTHASE PROTEIN 8"/>
    <property type="match status" value="1"/>
</dbReference>
<feature type="region of interest" description="Disordered" evidence="13">
    <location>
        <begin position="35"/>
        <end position="54"/>
    </location>
</feature>
<evidence type="ECO:0000256" key="12">
    <source>
        <dbReference type="RuleBase" id="RU003661"/>
    </source>
</evidence>
<evidence type="ECO:0000256" key="4">
    <source>
        <dbReference type="ARBA" id="ARBA00022547"/>
    </source>
</evidence>
<evidence type="ECO:0000313" key="15">
    <source>
        <dbReference type="EMBL" id="ABR21230.1"/>
    </source>
</evidence>
<keyword evidence="3 12" id="KW-0813">Transport</keyword>
<dbReference type="EMBL" id="EF626807">
    <property type="protein sequence ID" value="ABR21230.1"/>
    <property type="molecule type" value="Genomic_DNA"/>
</dbReference>
<evidence type="ECO:0000256" key="9">
    <source>
        <dbReference type="ARBA" id="ARBA00023128"/>
    </source>
</evidence>
<dbReference type="GO" id="GO:0045259">
    <property type="term" value="C:proton-transporting ATP synthase complex"/>
    <property type="evidence" value="ECO:0007669"/>
    <property type="project" value="UniProtKB-KW"/>
</dbReference>
<dbReference type="PANTHER" id="PTHR39937:SF1">
    <property type="entry name" value="ATP SYNTHASE PROTEIN 8"/>
    <property type="match status" value="1"/>
</dbReference>
<protein>
    <recommendedName>
        <fullName evidence="12">ATP synthase complex subunit 8</fullName>
    </recommendedName>
</protein>
<keyword evidence="4 12" id="KW-0138">CF(0)</keyword>
<evidence type="ECO:0000256" key="3">
    <source>
        <dbReference type="ARBA" id="ARBA00022448"/>
    </source>
</evidence>
<evidence type="ECO:0000256" key="2">
    <source>
        <dbReference type="ARBA" id="ARBA00008892"/>
    </source>
</evidence>
<evidence type="ECO:0000256" key="1">
    <source>
        <dbReference type="ARBA" id="ARBA00004304"/>
    </source>
</evidence>